<keyword evidence="2" id="KW-1185">Reference proteome</keyword>
<accession>A0ABX8S5A3</accession>
<protein>
    <recommendedName>
        <fullName evidence="3">DUF222 domain-containing protein</fullName>
    </recommendedName>
</protein>
<evidence type="ECO:0000313" key="2">
    <source>
        <dbReference type="Proteomes" id="UP000887023"/>
    </source>
</evidence>
<reference evidence="1" key="1">
    <citation type="submission" date="2021-07" db="EMBL/GenBank/DDBJ databases">
        <title>Candidatus Kaistella beijingensis sp. nov. isolated from a municipal wastewater treatment plant is involved in sludge foaming.</title>
        <authorList>
            <person name="Song Y."/>
            <person name="Liu S.-J."/>
        </authorList>
    </citation>
    <scope>NUCLEOTIDE SEQUENCE</scope>
    <source>
        <strain evidence="1">DSM 43998</strain>
    </source>
</reference>
<evidence type="ECO:0000313" key="1">
    <source>
        <dbReference type="EMBL" id="QXQ13012.1"/>
    </source>
</evidence>
<sequence>MDTAAGHYDEHDGLALCVIEACECAPVIERYRAYRAAQGEQAATDGVRALLRTFEETGGSDQWAGKVGNFRRRYNPAAEPVPAAAIERTAELLYLHRIETTADLRRALDTPAVRRQLESGIRDIGGDREWRLFVGLTDRDLVGAR</sequence>
<organism evidence="1 2">
    <name type="scientific">Skermania pinensis</name>
    <dbReference type="NCBI Taxonomy" id="39122"/>
    <lineage>
        <taxon>Bacteria</taxon>
        <taxon>Bacillati</taxon>
        <taxon>Actinomycetota</taxon>
        <taxon>Actinomycetes</taxon>
        <taxon>Mycobacteriales</taxon>
        <taxon>Gordoniaceae</taxon>
        <taxon>Skermania</taxon>
    </lineage>
</organism>
<dbReference type="RefSeq" id="WP_066470267.1">
    <property type="nucleotide sequence ID" value="NZ_CBCRUZ010000002.1"/>
</dbReference>
<dbReference type="Proteomes" id="UP000887023">
    <property type="component" value="Chromosome"/>
</dbReference>
<dbReference type="EMBL" id="CP079105">
    <property type="protein sequence ID" value="QXQ13012.1"/>
    <property type="molecule type" value="Genomic_DNA"/>
</dbReference>
<proteinExistence type="predicted"/>
<name>A0ABX8S5A3_9ACTN</name>
<evidence type="ECO:0008006" key="3">
    <source>
        <dbReference type="Google" id="ProtNLM"/>
    </source>
</evidence>
<gene>
    <name evidence="1" type="ORF">KV203_13985</name>
</gene>